<reference evidence="1 2" key="1">
    <citation type="submission" date="2019-02" db="EMBL/GenBank/DDBJ databases">
        <title>Sequencing the genomes of 1000 actinobacteria strains.</title>
        <authorList>
            <person name="Klenk H.-P."/>
        </authorList>
    </citation>
    <scope>NUCLEOTIDE SEQUENCE [LARGE SCALE GENOMIC DNA]</scope>
    <source>
        <strain evidence="1 2">DSM 45779</strain>
    </source>
</reference>
<dbReference type="EMBL" id="SHKL01000001">
    <property type="protein sequence ID" value="RZT88657.1"/>
    <property type="molecule type" value="Genomic_DNA"/>
</dbReference>
<dbReference type="GO" id="GO:0016639">
    <property type="term" value="F:oxidoreductase activity, acting on the CH-NH2 group of donors, NAD or NADP as acceptor"/>
    <property type="evidence" value="ECO:0007669"/>
    <property type="project" value="InterPro"/>
</dbReference>
<dbReference type="PANTHER" id="PTHR13812:SF19">
    <property type="entry name" value="KETIMINE REDUCTASE MU-CRYSTALLIN"/>
    <property type="match status" value="1"/>
</dbReference>
<dbReference type="OrthoDB" id="3396397at2"/>
<keyword evidence="2" id="KW-1185">Reference proteome</keyword>
<dbReference type="SUPFAM" id="SSF51735">
    <property type="entry name" value="NAD(P)-binding Rossmann-fold domains"/>
    <property type="match status" value="1"/>
</dbReference>
<dbReference type="AlphaFoldDB" id="A0A4Q7V284"/>
<dbReference type="Pfam" id="PF02423">
    <property type="entry name" value="OCD_Mu_crystall"/>
    <property type="match status" value="1"/>
</dbReference>
<dbReference type="PANTHER" id="PTHR13812">
    <property type="entry name" value="KETIMINE REDUCTASE MU-CRYSTALLIN"/>
    <property type="match status" value="1"/>
</dbReference>
<organism evidence="1 2">
    <name type="scientific">Pseudonocardia sediminis</name>
    <dbReference type="NCBI Taxonomy" id="1397368"/>
    <lineage>
        <taxon>Bacteria</taxon>
        <taxon>Bacillati</taxon>
        <taxon>Actinomycetota</taxon>
        <taxon>Actinomycetes</taxon>
        <taxon>Pseudonocardiales</taxon>
        <taxon>Pseudonocardiaceae</taxon>
        <taxon>Pseudonocardia</taxon>
    </lineage>
</organism>
<dbReference type="PIRSF" id="PIRSF001439">
    <property type="entry name" value="CryM"/>
    <property type="match status" value="1"/>
</dbReference>
<dbReference type="GO" id="GO:0005737">
    <property type="term" value="C:cytoplasm"/>
    <property type="evidence" value="ECO:0007669"/>
    <property type="project" value="TreeGrafter"/>
</dbReference>
<dbReference type="InterPro" id="IPR023866">
    <property type="entry name" value="SbnB"/>
</dbReference>
<dbReference type="Proteomes" id="UP000291591">
    <property type="component" value="Unassembled WGS sequence"/>
</dbReference>
<dbReference type="RefSeq" id="WP_130292632.1">
    <property type="nucleotide sequence ID" value="NZ_SHKL01000001.1"/>
</dbReference>
<proteinExistence type="predicted"/>
<accession>A0A4Q7V284</accession>
<dbReference type="InterPro" id="IPR023401">
    <property type="entry name" value="ODC_N"/>
</dbReference>
<dbReference type="InterPro" id="IPR003462">
    <property type="entry name" value="ODC_Mu_crystall"/>
</dbReference>
<dbReference type="GO" id="GO:0019290">
    <property type="term" value="P:siderophore biosynthetic process"/>
    <property type="evidence" value="ECO:0007669"/>
    <property type="project" value="InterPro"/>
</dbReference>
<name>A0A4Q7V284_PSEST</name>
<evidence type="ECO:0000313" key="1">
    <source>
        <dbReference type="EMBL" id="RZT88657.1"/>
    </source>
</evidence>
<dbReference type="InterPro" id="IPR036291">
    <property type="entry name" value="NAD(P)-bd_dom_sf"/>
</dbReference>
<dbReference type="Gene3D" id="3.40.50.720">
    <property type="entry name" value="NAD(P)-binding Rossmann-like Domain"/>
    <property type="match status" value="1"/>
</dbReference>
<dbReference type="NCBIfam" id="TIGR03944">
    <property type="entry name" value="dehyd_SbnB_fam"/>
    <property type="match status" value="1"/>
</dbReference>
<protein>
    <submittedName>
        <fullName evidence="1">Ornithine cyclodeaminase</fullName>
    </submittedName>
</protein>
<evidence type="ECO:0000313" key="2">
    <source>
        <dbReference type="Proteomes" id="UP000291591"/>
    </source>
</evidence>
<gene>
    <name evidence="1" type="ORF">EV383_5601</name>
</gene>
<comment type="caution">
    <text evidence="1">The sequence shown here is derived from an EMBL/GenBank/DDBJ whole genome shotgun (WGS) entry which is preliminary data.</text>
</comment>
<sequence length="336" mass="35255">MTDPTGTIRIVPAAAVAAALDRILPDLTRTVAETYLAHERGRTVNPASGFLRFPSTPDARIISLPASLEHDEPVAGVKWIASFPGNVAHNRQRASAVLVLNDRATGYPVAVLEAGRISAARTAASAVLGAETVLGGRRTGRVLVVGAGVIARTVVDHLAAGGWEIDELAVHDTVPEYAERLARHAAGAGITATTAAAPEHARECDLVVFTTTAATPWYEHPFRAGQTVLELSLRDLPADTVLGADNIVDDVDHCLTAQTSVHLAEQRAGNRDFVTGTLAGLMTGDVALRPDRPTIFSPFGLGVLDLAVGARVLQESDGLEGVVTVPGFLGDLTRWA</sequence>
<dbReference type="Gene3D" id="3.30.1780.10">
    <property type="entry name" value="ornithine cyclodeaminase, domain 1"/>
    <property type="match status" value="1"/>
</dbReference>